<evidence type="ECO:0000313" key="11">
    <source>
        <dbReference type="EMBL" id="PIO73608.1"/>
    </source>
</evidence>
<reference evidence="11 12" key="1">
    <citation type="submission" date="2015-09" db="EMBL/GenBank/DDBJ databases">
        <title>Draft genome of the parasitic nematode Teladorsagia circumcincta isolate WARC Sus (inbred).</title>
        <authorList>
            <person name="Mitreva M."/>
        </authorList>
    </citation>
    <scope>NUCLEOTIDE SEQUENCE [LARGE SCALE GENOMIC DNA]</scope>
    <source>
        <strain evidence="11 12">S</strain>
    </source>
</reference>
<evidence type="ECO:0000256" key="8">
    <source>
        <dbReference type="ARBA" id="ARBA00048679"/>
    </source>
</evidence>
<evidence type="ECO:0000256" key="5">
    <source>
        <dbReference type="ARBA" id="ARBA00022777"/>
    </source>
</evidence>
<dbReference type="EMBL" id="KZ345420">
    <property type="protein sequence ID" value="PIO73608.1"/>
    <property type="molecule type" value="Genomic_DNA"/>
</dbReference>
<comment type="similarity">
    <text evidence="1">Belongs to the protein kinase superfamily. STE Ser/Thr protein kinase family. STE20 subfamily.</text>
</comment>
<evidence type="ECO:0000256" key="4">
    <source>
        <dbReference type="ARBA" id="ARBA00022741"/>
    </source>
</evidence>
<accession>A0A2G9UTM6</accession>
<dbReference type="GO" id="GO:0005524">
    <property type="term" value="F:ATP binding"/>
    <property type="evidence" value="ECO:0007669"/>
    <property type="project" value="UniProtKB-KW"/>
</dbReference>
<organism evidence="11 12">
    <name type="scientific">Teladorsagia circumcincta</name>
    <name type="common">Brown stomach worm</name>
    <name type="synonym">Ostertagia circumcincta</name>
    <dbReference type="NCBI Taxonomy" id="45464"/>
    <lineage>
        <taxon>Eukaryota</taxon>
        <taxon>Metazoa</taxon>
        <taxon>Ecdysozoa</taxon>
        <taxon>Nematoda</taxon>
        <taxon>Chromadorea</taxon>
        <taxon>Rhabditida</taxon>
        <taxon>Rhabditina</taxon>
        <taxon>Rhabditomorpha</taxon>
        <taxon>Strongyloidea</taxon>
        <taxon>Trichostrongylidae</taxon>
        <taxon>Teladorsagia</taxon>
    </lineage>
</organism>
<dbReference type="InterPro" id="IPR000719">
    <property type="entry name" value="Prot_kinase_dom"/>
</dbReference>
<evidence type="ECO:0000256" key="9">
    <source>
        <dbReference type="SAM" id="MobiDB-lite"/>
    </source>
</evidence>
<keyword evidence="4" id="KW-0547">Nucleotide-binding</keyword>
<keyword evidence="6" id="KW-0067">ATP-binding</keyword>
<evidence type="ECO:0000313" key="12">
    <source>
        <dbReference type="Proteomes" id="UP000230423"/>
    </source>
</evidence>
<comment type="catalytic activity">
    <reaction evidence="7">
        <text>L-threonyl-[protein] + ATP = O-phospho-L-threonyl-[protein] + ADP + H(+)</text>
        <dbReference type="Rhea" id="RHEA:46608"/>
        <dbReference type="Rhea" id="RHEA-COMP:11060"/>
        <dbReference type="Rhea" id="RHEA-COMP:11605"/>
        <dbReference type="ChEBI" id="CHEBI:15378"/>
        <dbReference type="ChEBI" id="CHEBI:30013"/>
        <dbReference type="ChEBI" id="CHEBI:30616"/>
        <dbReference type="ChEBI" id="CHEBI:61977"/>
        <dbReference type="ChEBI" id="CHEBI:456216"/>
        <dbReference type="EC" id="2.7.11.1"/>
    </reaction>
</comment>
<keyword evidence="5" id="KW-0418">Kinase</keyword>
<evidence type="ECO:0000256" key="6">
    <source>
        <dbReference type="ARBA" id="ARBA00022840"/>
    </source>
</evidence>
<dbReference type="AlphaFoldDB" id="A0A2G9UTM6"/>
<keyword evidence="2" id="KW-0723">Serine/threonine-protein kinase</keyword>
<comment type="catalytic activity">
    <reaction evidence="8">
        <text>L-seryl-[protein] + ATP = O-phospho-L-seryl-[protein] + ADP + H(+)</text>
        <dbReference type="Rhea" id="RHEA:17989"/>
        <dbReference type="Rhea" id="RHEA-COMP:9863"/>
        <dbReference type="Rhea" id="RHEA-COMP:11604"/>
        <dbReference type="ChEBI" id="CHEBI:15378"/>
        <dbReference type="ChEBI" id="CHEBI:29999"/>
        <dbReference type="ChEBI" id="CHEBI:30616"/>
        <dbReference type="ChEBI" id="CHEBI:83421"/>
        <dbReference type="ChEBI" id="CHEBI:456216"/>
        <dbReference type="EC" id="2.7.11.1"/>
    </reaction>
</comment>
<dbReference type="GO" id="GO:0005737">
    <property type="term" value="C:cytoplasm"/>
    <property type="evidence" value="ECO:0007669"/>
    <property type="project" value="TreeGrafter"/>
</dbReference>
<dbReference type="Proteomes" id="UP000230423">
    <property type="component" value="Unassembled WGS sequence"/>
</dbReference>
<dbReference type="InterPro" id="IPR011009">
    <property type="entry name" value="Kinase-like_dom_sf"/>
</dbReference>
<feature type="domain" description="Protein kinase" evidence="10">
    <location>
        <begin position="1"/>
        <end position="51"/>
    </location>
</feature>
<dbReference type="PROSITE" id="PS50011">
    <property type="entry name" value="PROTEIN_KINASE_DOM"/>
    <property type="match status" value="1"/>
</dbReference>
<dbReference type="PANTHER" id="PTHR48012">
    <property type="entry name" value="STERILE20-LIKE KINASE, ISOFORM B-RELATED"/>
    <property type="match status" value="1"/>
</dbReference>
<proteinExistence type="inferred from homology"/>
<feature type="region of interest" description="Disordered" evidence="9">
    <location>
        <begin position="70"/>
        <end position="148"/>
    </location>
</feature>
<dbReference type="PANTHER" id="PTHR48012:SF10">
    <property type="entry name" value="FI20177P1"/>
    <property type="match status" value="1"/>
</dbReference>
<sequence>MRVLFLIPKNPPPQLTGPQWSRSFKDFVELCLNKDPDNRPSASSLLKHPFIKKAKKNGILVELIERAREYRSRTGVSSDSDLDEDSDGGGGSNSWDYPTVRGPASDRTEGRRDDRDETVRQRDRPVRPSIAERTQVSVNDDYDDSPGGTIVRVSRKIANDFVKTPL</sequence>
<name>A0A2G9UTM6_TELCI</name>
<gene>
    <name evidence="11" type="ORF">TELCIR_04420</name>
</gene>
<keyword evidence="12" id="KW-1185">Reference proteome</keyword>
<dbReference type="InterPro" id="IPR050629">
    <property type="entry name" value="STE20/SPS1-PAK"/>
</dbReference>
<evidence type="ECO:0000256" key="3">
    <source>
        <dbReference type="ARBA" id="ARBA00022679"/>
    </source>
</evidence>
<evidence type="ECO:0000256" key="1">
    <source>
        <dbReference type="ARBA" id="ARBA00008874"/>
    </source>
</evidence>
<evidence type="ECO:0000256" key="7">
    <source>
        <dbReference type="ARBA" id="ARBA00047899"/>
    </source>
</evidence>
<dbReference type="OrthoDB" id="8693905at2759"/>
<protein>
    <recommendedName>
        <fullName evidence="10">Protein kinase domain-containing protein</fullName>
    </recommendedName>
</protein>
<feature type="compositionally biased region" description="Basic and acidic residues" evidence="9">
    <location>
        <begin position="104"/>
        <end position="126"/>
    </location>
</feature>
<evidence type="ECO:0000256" key="2">
    <source>
        <dbReference type="ARBA" id="ARBA00022527"/>
    </source>
</evidence>
<dbReference type="Gene3D" id="1.10.510.10">
    <property type="entry name" value="Transferase(Phosphotransferase) domain 1"/>
    <property type="match status" value="1"/>
</dbReference>
<evidence type="ECO:0000259" key="10">
    <source>
        <dbReference type="PROSITE" id="PS50011"/>
    </source>
</evidence>
<keyword evidence="3" id="KW-0808">Transferase</keyword>
<dbReference type="GO" id="GO:0004674">
    <property type="term" value="F:protein serine/threonine kinase activity"/>
    <property type="evidence" value="ECO:0007669"/>
    <property type="project" value="UniProtKB-KW"/>
</dbReference>
<dbReference type="SUPFAM" id="SSF56112">
    <property type="entry name" value="Protein kinase-like (PK-like)"/>
    <property type="match status" value="1"/>
</dbReference>